<keyword evidence="4" id="KW-1185">Reference proteome</keyword>
<protein>
    <submittedName>
        <fullName evidence="3">Uncharacterized protein</fullName>
    </submittedName>
</protein>
<comment type="caution">
    <text evidence="3">The sequence shown here is derived from an EMBL/GenBank/DDBJ whole genome shotgun (WGS) entry which is preliminary data.</text>
</comment>
<evidence type="ECO:0000256" key="1">
    <source>
        <dbReference type="SAM" id="MobiDB-lite"/>
    </source>
</evidence>
<feature type="region of interest" description="Disordered" evidence="1">
    <location>
        <begin position="64"/>
        <end position="101"/>
    </location>
</feature>
<feature type="compositionally biased region" description="Acidic residues" evidence="1">
    <location>
        <begin position="92"/>
        <end position="101"/>
    </location>
</feature>
<dbReference type="Proteomes" id="UP001229421">
    <property type="component" value="Unassembled WGS sequence"/>
</dbReference>
<keyword evidence="2" id="KW-0472">Membrane</keyword>
<evidence type="ECO:0000313" key="3">
    <source>
        <dbReference type="EMBL" id="KAK1427716.1"/>
    </source>
</evidence>
<feature type="transmembrane region" description="Helical" evidence="2">
    <location>
        <begin position="25"/>
        <end position="42"/>
    </location>
</feature>
<gene>
    <name evidence="3" type="ORF">QVD17_16409</name>
</gene>
<dbReference type="EMBL" id="JAUHHV010000004">
    <property type="protein sequence ID" value="KAK1427716.1"/>
    <property type="molecule type" value="Genomic_DNA"/>
</dbReference>
<organism evidence="3 4">
    <name type="scientific">Tagetes erecta</name>
    <name type="common">African marigold</name>
    <dbReference type="NCBI Taxonomy" id="13708"/>
    <lineage>
        <taxon>Eukaryota</taxon>
        <taxon>Viridiplantae</taxon>
        <taxon>Streptophyta</taxon>
        <taxon>Embryophyta</taxon>
        <taxon>Tracheophyta</taxon>
        <taxon>Spermatophyta</taxon>
        <taxon>Magnoliopsida</taxon>
        <taxon>eudicotyledons</taxon>
        <taxon>Gunneridae</taxon>
        <taxon>Pentapetalae</taxon>
        <taxon>asterids</taxon>
        <taxon>campanulids</taxon>
        <taxon>Asterales</taxon>
        <taxon>Asteraceae</taxon>
        <taxon>Asteroideae</taxon>
        <taxon>Heliantheae alliance</taxon>
        <taxon>Tageteae</taxon>
        <taxon>Tagetes</taxon>
    </lineage>
</organism>
<dbReference type="AlphaFoldDB" id="A0AAD8KV48"/>
<evidence type="ECO:0000313" key="4">
    <source>
        <dbReference type="Proteomes" id="UP001229421"/>
    </source>
</evidence>
<reference evidence="3" key="1">
    <citation type="journal article" date="2023" name="bioRxiv">
        <title>Improved chromosome-level genome assembly for marigold (Tagetes erecta).</title>
        <authorList>
            <person name="Jiang F."/>
            <person name="Yuan L."/>
            <person name="Wang S."/>
            <person name="Wang H."/>
            <person name="Xu D."/>
            <person name="Wang A."/>
            <person name="Fan W."/>
        </authorList>
    </citation>
    <scope>NUCLEOTIDE SEQUENCE</scope>
    <source>
        <strain evidence="3">WSJ</strain>
        <tissue evidence="3">Leaf</tissue>
    </source>
</reference>
<sequence>MKVCMVDRQVANDVRLEFCGGGVRFWWWFSVVVVVVFGKLSVHKKRKAMADKPLSVTTVDLYVGDSNGTEGGGPYDGYGDDDGDLNCGSGYGDDDDGSYRF</sequence>
<accession>A0AAD8KV48</accession>
<keyword evidence="2" id="KW-0812">Transmembrane</keyword>
<evidence type="ECO:0000256" key="2">
    <source>
        <dbReference type="SAM" id="Phobius"/>
    </source>
</evidence>
<proteinExistence type="predicted"/>
<name>A0AAD8KV48_TARER</name>
<keyword evidence="2" id="KW-1133">Transmembrane helix</keyword>